<accession>A0AAE3XT02</accession>
<dbReference type="RefSeq" id="WP_309943381.1">
    <property type="nucleotide sequence ID" value="NZ_AP025305.1"/>
</dbReference>
<proteinExistence type="predicted"/>
<reference evidence="2" key="1">
    <citation type="submission" date="2023-07" db="EMBL/GenBank/DDBJ databases">
        <title>Genomic Encyclopedia of Type Strains, Phase IV (KMG-IV): sequencing the most valuable type-strain genomes for metagenomic binning, comparative biology and taxonomic classification.</title>
        <authorList>
            <person name="Goeker M."/>
        </authorList>
    </citation>
    <scope>NUCLEOTIDE SEQUENCE</scope>
    <source>
        <strain evidence="2">DSM 26174</strain>
    </source>
</reference>
<comment type="caution">
    <text evidence="2">The sequence shown here is derived from an EMBL/GenBank/DDBJ whole genome shotgun (WGS) entry which is preliminary data.</text>
</comment>
<evidence type="ECO:0000256" key="1">
    <source>
        <dbReference type="SAM" id="Phobius"/>
    </source>
</evidence>
<name>A0AAE3XT02_9BACT</name>
<keyword evidence="1" id="KW-1133">Transmembrane helix</keyword>
<feature type="transmembrane region" description="Helical" evidence="1">
    <location>
        <begin position="47"/>
        <end position="65"/>
    </location>
</feature>
<protein>
    <submittedName>
        <fullName evidence="2">L-asparagine transporter-like permease</fullName>
    </submittedName>
</protein>
<dbReference type="Proteomes" id="UP001185092">
    <property type="component" value="Unassembled WGS sequence"/>
</dbReference>
<evidence type="ECO:0000313" key="2">
    <source>
        <dbReference type="EMBL" id="MDR6242047.1"/>
    </source>
</evidence>
<feature type="transmembrane region" description="Helical" evidence="1">
    <location>
        <begin position="21"/>
        <end position="41"/>
    </location>
</feature>
<dbReference type="EMBL" id="JAVDQD010000017">
    <property type="protein sequence ID" value="MDR6242047.1"/>
    <property type="molecule type" value="Genomic_DNA"/>
</dbReference>
<dbReference type="AlphaFoldDB" id="A0AAE3XT02"/>
<keyword evidence="3" id="KW-1185">Reference proteome</keyword>
<organism evidence="2 3">
    <name type="scientific">Aureibacter tunicatorum</name>
    <dbReference type="NCBI Taxonomy" id="866807"/>
    <lineage>
        <taxon>Bacteria</taxon>
        <taxon>Pseudomonadati</taxon>
        <taxon>Bacteroidota</taxon>
        <taxon>Cytophagia</taxon>
        <taxon>Cytophagales</taxon>
        <taxon>Persicobacteraceae</taxon>
        <taxon>Aureibacter</taxon>
    </lineage>
</organism>
<sequence>MGEKVQNEEERLKHELDQNIFFIRMNYLFKVLLVALLGYFYLETENMSLIVLIIALPIMVYFTNVKRLHKERSTLKDKMSAL</sequence>
<keyword evidence="1" id="KW-0472">Membrane</keyword>
<gene>
    <name evidence="2" type="ORF">HNQ88_005134</name>
</gene>
<keyword evidence="1" id="KW-0812">Transmembrane</keyword>
<evidence type="ECO:0000313" key="3">
    <source>
        <dbReference type="Proteomes" id="UP001185092"/>
    </source>
</evidence>